<sequence length="482" mass="54602">MNPLIWFTGTTDYMSVLKPLYDDFKAEGGRRVVNFIEVIDRGNKPHIIRGVSPSDENYELIAWAAAVGAFDSSIYAFDTILSMLRGWKAYATSGSLKLDTPITKKKDKHYILTPEQRAAVRALPNSTNEAFAQLFLNLGVFLKRVPNDDDVSGNGSIPLVQVSSARATDRIEEGRFSPLLAKFVRKYTYVVDAYDSIVTRQKIEVCSYYIPELLTLLFRKHNDTQAYNTVSLYLASFLQSRDPGKYDPETRVIWFTRALALARDLLEVYYNISVNVSDREIIRNFRIQPGDEFHQLSSMLLGLVADTSAKLTGISNVDIALRRVLGMCLRAMVEENQHISNINYTGALYLLLVYFSIVGTNYLRKKETPDEMMLKINGVLRKVNFTSLKRVIAEASVDGRNYPREISSVFAGITLQLRQLGNINTVVWPDVVLSNPCLGFDTVLHCGYNNLNSAMYKDIEVIKRKIRNSAHWVGGYKYGKRF</sequence>
<proteinExistence type="predicted"/>
<dbReference type="EMBL" id="KU674797">
    <property type="protein sequence ID" value="ANP22151.1"/>
    <property type="molecule type" value="Genomic_RNA"/>
</dbReference>
<organism evidence="1">
    <name type="scientific">Grapevine leafroll-associated virus 1</name>
    <dbReference type="NCBI Taxonomy" id="47985"/>
    <lineage>
        <taxon>Viruses</taxon>
        <taxon>Riboviria</taxon>
        <taxon>Orthornavirae</taxon>
        <taxon>Kitrinoviricota</taxon>
        <taxon>Alsuviricetes</taxon>
        <taxon>Martellivirales</taxon>
        <taxon>Closteroviridae</taxon>
        <taxon>Ampelovirus</taxon>
        <taxon>Ampelovirus univitis</taxon>
    </lineage>
</organism>
<protein>
    <submittedName>
        <fullName evidence="1">p55</fullName>
    </submittedName>
</protein>
<evidence type="ECO:0000313" key="1">
    <source>
        <dbReference type="EMBL" id="ANP22151.1"/>
    </source>
</evidence>
<gene>
    <name evidence="1" type="primary">ORF4</name>
</gene>
<name>A0A1P8BJC0_9CLOS</name>
<reference evidence="1" key="1">
    <citation type="submission" date="2016-02" db="EMBL/GenBank/DDBJ databases">
        <title>Sequence analysis of Grapevine leafroll-associated virus 1 isolates from Washington vineyards.</title>
        <authorList>
            <person name="Donda B.P."/>
            <person name="Jarugula S."/>
            <person name="Naidu R.A."/>
        </authorList>
    </citation>
    <scope>NUCLEOTIDE SEQUENCE</scope>
    <source>
        <strain evidence="1">WA-PN</strain>
    </source>
</reference>
<accession>A0A1P8BJC0</accession>